<evidence type="ECO:0000313" key="1">
    <source>
        <dbReference type="Proteomes" id="UP000000437"/>
    </source>
</evidence>
<proteinExistence type="predicted"/>
<accession>A0AC58JS72</accession>
<sequence length="334" mass="38785">MWLYTVNCLLDLFPTIIRWHGMLRALNCAHKPFTWPPFPIVRYRATLNAVEPRVVISPRKIVSHLELGSLINTPGMHQLKYELQKGQLEGGDCIEIVRIYIVTLRLLFSCFGFLLRISNMCKGLAALPATCLKSAKDIKHKIGFLLQKPDPPQEQKTLKEKEKEKDKEKVKDTVVNRITPAETEKWKTSFTNLIKNDDGRKAFASFLQSEYSQENIEFWVACEDFKQTPADKMNLKARNIFERYIEADSPREVNLDSVTREQTRKNLEMCDVSCFDEAQSKIFTLMEKDSYRRFLRSRLFLELSQPAMDNKPCGLEKKVKRQISDYSQCLPSYA</sequence>
<protein>
    <submittedName>
        <fullName evidence="2">Regulator of G-protein signaling 4 isoform X1</fullName>
    </submittedName>
</protein>
<dbReference type="Proteomes" id="UP000000437">
    <property type="component" value="Chromosome 6"/>
</dbReference>
<evidence type="ECO:0000313" key="2">
    <source>
        <dbReference type="RefSeq" id="XP_073809327.1"/>
    </source>
</evidence>
<gene>
    <name evidence="2" type="primary">rgs4</name>
    <name evidence="2" type="synonym">cb436</name>
    <name evidence="2" type="synonym">sb:cb436</name>
    <name evidence="2" type="synonym">wu:fc06d08</name>
</gene>
<name>A0AC58JS72_DANRE</name>
<keyword evidence="1" id="KW-1185">Reference proteome</keyword>
<dbReference type="RefSeq" id="XP_073809327.1">
    <property type="nucleotide sequence ID" value="XM_073953226.1"/>
</dbReference>
<reference evidence="2" key="1">
    <citation type="submission" date="2025-08" db="UniProtKB">
        <authorList>
            <consortium name="RefSeq"/>
        </authorList>
    </citation>
    <scope>IDENTIFICATION</scope>
    <source>
        <strain evidence="2">Tuebingen</strain>
        <tissue evidence="2">Fibroblasts and whole tissue</tissue>
    </source>
</reference>
<organism evidence="1 2">
    <name type="scientific">Danio rerio</name>
    <name type="common">Zebrafish</name>
    <name type="synonym">Brachydanio rerio</name>
    <dbReference type="NCBI Taxonomy" id="7955"/>
    <lineage>
        <taxon>Eukaryota</taxon>
        <taxon>Metazoa</taxon>
        <taxon>Chordata</taxon>
        <taxon>Craniata</taxon>
        <taxon>Vertebrata</taxon>
        <taxon>Euteleostomi</taxon>
        <taxon>Actinopterygii</taxon>
        <taxon>Neopterygii</taxon>
        <taxon>Teleostei</taxon>
        <taxon>Ostariophysi</taxon>
        <taxon>Cypriniformes</taxon>
        <taxon>Danionidae</taxon>
        <taxon>Danioninae</taxon>
        <taxon>Danio</taxon>
    </lineage>
</organism>